<accession>A0A151A9K3</accession>
<dbReference type="Pfam" id="PF24035">
    <property type="entry name" value="DUF7344"/>
    <property type="match status" value="1"/>
</dbReference>
<evidence type="ECO:0000313" key="2">
    <source>
        <dbReference type="EMBL" id="KYH24172.1"/>
    </source>
</evidence>
<reference evidence="2 3" key="1">
    <citation type="submission" date="2016-02" db="EMBL/GenBank/DDBJ databases">
        <title>Genome sequence of Halalkalicoccus paucihalophilus DSM 24557.</title>
        <authorList>
            <person name="Poehlein A."/>
            <person name="Daniel R."/>
        </authorList>
    </citation>
    <scope>NUCLEOTIDE SEQUENCE [LARGE SCALE GENOMIC DNA]</scope>
    <source>
        <strain evidence="2 3">DSM 24557</strain>
    </source>
</reference>
<feature type="domain" description="DUF7344" evidence="1">
    <location>
        <begin position="26"/>
        <end position="105"/>
    </location>
</feature>
<dbReference type="RefSeq" id="WP_066385407.1">
    <property type="nucleotide sequence ID" value="NZ_LTAZ01000016.1"/>
</dbReference>
<evidence type="ECO:0000259" key="1">
    <source>
        <dbReference type="Pfam" id="PF24035"/>
    </source>
</evidence>
<sequence length="133" mass="14670">MSSNIDAVVPCDTDVFGGTTAHTAVFKTLASRSCRYVIYYFLATSDSSSSIEDVVAGIQTLASQESKQSAVVENNQLKSLLMEESLPQLEGLDVIEYDSRSGCVRYHQQPFIEEYAEHAAYQELSADFVRDAL</sequence>
<dbReference type="AlphaFoldDB" id="A0A151A9K3"/>
<dbReference type="Proteomes" id="UP000075321">
    <property type="component" value="Unassembled WGS sequence"/>
</dbReference>
<proteinExistence type="predicted"/>
<dbReference type="PATRIC" id="fig|1008153.3.peg.4068"/>
<protein>
    <recommendedName>
        <fullName evidence="1">DUF7344 domain-containing protein</fullName>
    </recommendedName>
</protein>
<comment type="caution">
    <text evidence="2">The sequence shown here is derived from an EMBL/GenBank/DDBJ whole genome shotgun (WGS) entry which is preliminary data.</text>
</comment>
<organism evidence="2 3">
    <name type="scientific">Halalkalicoccus paucihalophilus</name>
    <dbReference type="NCBI Taxonomy" id="1008153"/>
    <lineage>
        <taxon>Archaea</taxon>
        <taxon>Methanobacteriati</taxon>
        <taxon>Methanobacteriota</taxon>
        <taxon>Stenosarchaea group</taxon>
        <taxon>Halobacteria</taxon>
        <taxon>Halobacteriales</taxon>
        <taxon>Halococcaceae</taxon>
        <taxon>Halalkalicoccus</taxon>
    </lineage>
</organism>
<evidence type="ECO:0000313" key="3">
    <source>
        <dbReference type="Proteomes" id="UP000075321"/>
    </source>
</evidence>
<dbReference type="OrthoDB" id="241828at2157"/>
<name>A0A151A9K3_9EURY</name>
<dbReference type="EMBL" id="LTAZ01000016">
    <property type="protein sequence ID" value="KYH24172.1"/>
    <property type="molecule type" value="Genomic_DNA"/>
</dbReference>
<keyword evidence="3" id="KW-1185">Reference proteome</keyword>
<dbReference type="InterPro" id="IPR055768">
    <property type="entry name" value="DUF7344"/>
</dbReference>
<gene>
    <name evidence="2" type="ORF">HAPAU_38150</name>
</gene>